<evidence type="ECO:0000256" key="3">
    <source>
        <dbReference type="ARBA" id="ARBA00022475"/>
    </source>
</evidence>
<proteinExistence type="predicted"/>
<keyword evidence="12" id="KW-1185">Reference proteome</keyword>
<reference evidence="12" key="1">
    <citation type="journal article" date="2019" name="Int. J. Syst. Evol. Microbiol.">
        <title>The Global Catalogue of Microorganisms (GCM) 10K type strain sequencing project: providing services to taxonomists for standard genome sequencing and annotation.</title>
        <authorList>
            <consortium name="The Broad Institute Genomics Platform"/>
            <consortium name="The Broad Institute Genome Sequencing Center for Infectious Disease"/>
            <person name="Wu L."/>
            <person name="Ma J."/>
        </authorList>
    </citation>
    <scope>NUCLEOTIDE SEQUENCE [LARGE SCALE GENOMIC DNA]</scope>
    <source>
        <strain evidence="12">CCM 8604</strain>
    </source>
</reference>
<feature type="transmembrane region" description="Helical" evidence="9">
    <location>
        <begin position="207"/>
        <end position="231"/>
    </location>
</feature>
<feature type="transmembrane region" description="Helical" evidence="9">
    <location>
        <begin position="314"/>
        <end position="332"/>
    </location>
</feature>
<feature type="transmembrane region" description="Helical" evidence="9">
    <location>
        <begin position="282"/>
        <end position="302"/>
    </location>
</feature>
<gene>
    <name evidence="11" type="ORF">ACFQY8_06530</name>
</gene>
<feature type="transmembrane region" description="Helical" evidence="9">
    <location>
        <begin position="391"/>
        <end position="409"/>
    </location>
</feature>
<feature type="domain" description="PTS EIIC type-3" evidence="10">
    <location>
        <begin position="7"/>
        <end position="408"/>
    </location>
</feature>
<evidence type="ECO:0000256" key="5">
    <source>
        <dbReference type="ARBA" id="ARBA00022692"/>
    </source>
</evidence>
<feature type="transmembrane region" description="Helical" evidence="9">
    <location>
        <begin position="175"/>
        <end position="195"/>
    </location>
</feature>
<evidence type="ECO:0000256" key="8">
    <source>
        <dbReference type="PIRNR" id="PIRNR006351"/>
    </source>
</evidence>
<dbReference type="PROSITE" id="PS51105">
    <property type="entry name" value="PTS_EIIC_TYPE_3"/>
    <property type="match status" value="1"/>
</dbReference>
<dbReference type="PANTHER" id="PTHR33989:SF4">
    <property type="entry name" value="PTS SYSTEM N,N'-DIACETYLCHITOBIOSE-SPECIFIC EIIC COMPONENT"/>
    <property type="match status" value="1"/>
</dbReference>
<keyword evidence="4 8" id="KW-0762">Sugar transport</keyword>
<sequence>MKSMGFLEKKLAPFGEKVAAQRHLKALREGVLMAMPLVLIGSIFTLIGSFPVKEWTQWLAAHGQLDVWFNRLANNSFGLIALLTCFGIAYRLAQSYDVDGPSAGVLAVGSFLVCTPSIQTKDGVAGIPYNQLGGKGLFTAIVVAMIATEIYRLFIQKDFTIKMPKNVPEVVGKSFAALVPGTVILLLFGIVAKILEATGVGSLNMLLAVIVGTPLALIGSTLPGTFVAVLLNSVFWFCGVNGGQVVGSVMNPIWLQLADENRLALQAGQALPNIITAPFMDLFVYMGGGGATIGLAICLMFLSKSKEYKMLGKVSGIPALFNINTAILFSFPTVLNPIMIIPFICTPLINAVVCYSAMSMGLVPYTTGVALPWTTPPIMGGFLATGSWKGAVLQLILICISIAIYYPFFRAADRAHLKAELDSDSEVENK</sequence>
<protein>
    <recommendedName>
        <fullName evidence="8">Permease IIC component</fullName>
    </recommendedName>
</protein>
<dbReference type="InterPro" id="IPR003352">
    <property type="entry name" value="PTS_EIIC"/>
</dbReference>
<evidence type="ECO:0000313" key="12">
    <source>
        <dbReference type="Proteomes" id="UP001597036"/>
    </source>
</evidence>
<keyword evidence="5 9" id="KW-0812">Transmembrane</keyword>
<keyword evidence="7 8" id="KW-0472">Membrane</keyword>
<dbReference type="PIRSF" id="PIRSF006351">
    <property type="entry name" value="PTS_EIIC-Cellobiose"/>
    <property type="match status" value="1"/>
</dbReference>
<keyword evidence="2 8" id="KW-0813">Transport</keyword>
<dbReference type="EMBL" id="JBHTHQ010000021">
    <property type="protein sequence ID" value="MFD0705397.1"/>
    <property type="molecule type" value="Genomic_DNA"/>
</dbReference>
<feature type="transmembrane region" description="Helical" evidence="9">
    <location>
        <begin position="72"/>
        <end position="93"/>
    </location>
</feature>
<dbReference type="InterPro" id="IPR004796">
    <property type="entry name" value="PTS_IIC_cello"/>
</dbReference>
<evidence type="ECO:0000256" key="7">
    <source>
        <dbReference type="ARBA" id="ARBA00023136"/>
    </source>
</evidence>
<evidence type="ECO:0000259" key="10">
    <source>
        <dbReference type="PROSITE" id="PS51105"/>
    </source>
</evidence>
<dbReference type="InterPro" id="IPR051088">
    <property type="entry name" value="PTS_Sugar-EIIC/EIIB"/>
</dbReference>
<keyword evidence="3 8" id="KW-1003">Cell membrane</keyword>
<organism evidence="11 12">
    <name type="scientific">Alloscardovia venturai</name>
    <dbReference type="NCBI Taxonomy" id="1769421"/>
    <lineage>
        <taxon>Bacteria</taxon>
        <taxon>Bacillati</taxon>
        <taxon>Actinomycetota</taxon>
        <taxon>Actinomycetes</taxon>
        <taxon>Bifidobacteriales</taxon>
        <taxon>Bifidobacteriaceae</taxon>
        <taxon>Alloscardovia</taxon>
    </lineage>
</organism>
<evidence type="ECO:0000256" key="2">
    <source>
        <dbReference type="ARBA" id="ARBA00022448"/>
    </source>
</evidence>
<keyword evidence="6 9" id="KW-1133">Transmembrane helix</keyword>
<dbReference type="NCBIfam" id="TIGR00410">
    <property type="entry name" value="lacE"/>
    <property type="match status" value="1"/>
</dbReference>
<comment type="caution">
    <text evidence="11">The sequence shown here is derived from an EMBL/GenBank/DDBJ whole genome shotgun (WGS) entry which is preliminary data.</text>
</comment>
<accession>A0ABW2Y565</accession>
<evidence type="ECO:0000256" key="6">
    <source>
        <dbReference type="ARBA" id="ARBA00022989"/>
    </source>
</evidence>
<feature type="transmembrane region" description="Helical" evidence="9">
    <location>
        <begin position="31"/>
        <end position="52"/>
    </location>
</feature>
<name>A0ABW2Y565_9BIFI</name>
<dbReference type="InterPro" id="IPR004501">
    <property type="entry name" value="PTS_EIIC_3"/>
</dbReference>
<dbReference type="PANTHER" id="PTHR33989">
    <property type="match status" value="1"/>
</dbReference>
<evidence type="ECO:0000313" key="11">
    <source>
        <dbReference type="EMBL" id="MFD0705397.1"/>
    </source>
</evidence>
<evidence type="ECO:0000256" key="1">
    <source>
        <dbReference type="ARBA" id="ARBA00004651"/>
    </source>
</evidence>
<comment type="subcellular location">
    <subcellularLocation>
        <location evidence="1">Cell membrane</location>
        <topology evidence="1">Multi-pass membrane protein</topology>
    </subcellularLocation>
</comment>
<evidence type="ECO:0000256" key="9">
    <source>
        <dbReference type="SAM" id="Phobius"/>
    </source>
</evidence>
<comment type="function">
    <text evidence="8">The phosphoenolpyruvate-dependent sugar phosphotransferase system (PTS), a major carbohydrate active -transport system, catalyzes the phosphorylation of incoming sugar substrates concomitant with their translocation across the cell membrane.</text>
</comment>
<dbReference type="Proteomes" id="UP001597036">
    <property type="component" value="Unassembled WGS sequence"/>
</dbReference>
<feature type="transmembrane region" description="Helical" evidence="9">
    <location>
        <begin position="137"/>
        <end position="155"/>
    </location>
</feature>
<evidence type="ECO:0000256" key="4">
    <source>
        <dbReference type="ARBA" id="ARBA00022597"/>
    </source>
</evidence>
<dbReference type="Pfam" id="PF02378">
    <property type="entry name" value="PTS_EIIC"/>
    <property type="match status" value="1"/>
</dbReference>